<dbReference type="Pfam" id="PF09766">
    <property type="entry name" value="FmiP_Thoc5"/>
    <property type="match status" value="1"/>
</dbReference>
<organism evidence="5 6">
    <name type="scientific">Parthenolecanium corni</name>
    <dbReference type="NCBI Taxonomy" id="536013"/>
    <lineage>
        <taxon>Eukaryota</taxon>
        <taxon>Metazoa</taxon>
        <taxon>Ecdysozoa</taxon>
        <taxon>Arthropoda</taxon>
        <taxon>Hexapoda</taxon>
        <taxon>Insecta</taxon>
        <taxon>Pterygota</taxon>
        <taxon>Neoptera</taxon>
        <taxon>Paraneoptera</taxon>
        <taxon>Hemiptera</taxon>
        <taxon>Sternorrhyncha</taxon>
        <taxon>Coccoidea</taxon>
        <taxon>Coccidae</taxon>
        <taxon>Parthenolecanium</taxon>
    </lineage>
</organism>
<dbReference type="GO" id="GO:0003729">
    <property type="term" value="F:mRNA binding"/>
    <property type="evidence" value="ECO:0007669"/>
    <property type="project" value="TreeGrafter"/>
</dbReference>
<evidence type="ECO:0000313" key="5">
    <source>
        <dbReference type="EMBL" id="KAK7601975.1"/>
    </source>
</evidence>
<keyword evidence="6" id="KW-1185">Reference proteome</keyword>
<evidence type="ECO:0000256" key="1">
    <source>
        <dbReference type="ARBA" id="ARBA00004123"/>
    </source>
</evidence>
<dbReference type="AlphaFoldDB" id="A0AAN9TSG4"/>
<comment type="subcellular location">
    <subcellularLocation>
        <location evidence="1">Nucleus</location>
    </subcellularLocation>
</comment>
<dbReference type="InterPro" id="IPR019163">
    <property type="entry name" value="THO_Thoc5"/>
</dbReference>
<evidence type="ECO:0000313" key="6">
    <source>
        <dbReference type="Proteomes" id="UP001367676"/>
    </source>
</evidence>
<name>A0AAN9TSG4_9HEMI</name>
<accession>A0AAN9TSG4</accession>
<gene>
    <name evidence="5" type="ORF">V9T40_009416</name>
</gene>
<feature type="region of interest" description="Disordered" evidence="4">
    <location>
        <begin position="315"/>
        <end position="334"/>
    </location>
</feature>
<reference evidence="5 6" key="1">
    <citation type="submission" date="2024-03" db="EMBL/GenBank/DDBJ databases">
        <title>Adaptation during the transition from Ophiocordyceps entomopathogen to insect associate is accompanied by gene loss and intensified selection.</title>
        <authorList>
            <person name="Ward C.M."/>
            <person name="Onetto C.A."/>
            <person name="Borneman A.R."/>
        </authorList>
    </citation>
    <scope>NUCLEOTIDE SEQUENCE [LARGE SCALE GENOMIC DNA]</scope>
    <source>
        <strain evidence="5">AWRI1</strain>
        <tissue evidence="5">Single Adult Female</tissue>
    </source>
</reference>
<feature type="compositionally biased region" description="Basic and acidic residues" evidence="4">
    <location>
        <begin position="1"/>
        <end position="21"/>
    </location>
</feature>
<evidence type="ECO:0000256" key="4">
    <source>
        <dbReference type="SAM" id="MobiDB-lite"/>
    </source>
</evidence>
<evidence type="ECO:0008006" key="7">
    <source>
        <dbReference type="Google" id="ProtNLM"/>
    </source>
</evidence>
<dbReference type="Proteomes" id="UP001367676">
    <property type="component" value="Unassembled WGS sequence"/>
</dbReference>
<evidence type="ECO:0000256" key="3">
    <source>
        <dbReference type="ARBA" id="ARBA00023242"/>
    </source>
</evidence>
<protein>
    <recommendedName>
        <fullName evidence="7">THO complex subunit 5</fullName>
    </recommendedName>
</protein>
<dbReference type="GO" id="GO:0000445">
    <property type="term" value="C:THO complex part of transcription export complex"/>
    <property type="evidence" value="ECO:0007669"/>
    <property type="project" value="TreeGrafter"/>
</dbReference>
<keyword evidence="3" id="KW-0539">Nucleus</keyword>
<evidence type="ECO:0000256" key="2">
    <source>
        <dbReference type="ARBA" id="ARBA00008044"/>
    </source>
</evidence>
<feature type="region of interest" description="Disordered" evidence="4">
    <location>
        <begin position="1"/>
        <end position="23"/>
    </location>
</feature>
<comment type="similarity">
    <text evidence="2">Belongs to the THOC5 family.</text>
</comment>
<dbReference type="EMBL" id="JBBCAQ010000010">
    <property type="protein sequence ID" value="KAK7601975.1"/>
    <property type="molecule type" value="Genomic_DNA"/>
</dbReference>
<dbReference type="PANTHER" id="PTHR13375">
    <property type="entry name" value="FMS INTERACTING PROTEIN"/>
    <property type="match status" value="1"/>
</dbReference>
<dbReference type="GO" id="GO:0006406">
    <property type="term" value="P:mRNA export from nucleus"/>
    <property type="evidence" value="ECO:0007669"/>
    <property type="project" value="TreeGrafter"/>
</dbReference>
<comment type="caution">
    <text evidence="5">The sequence shown here is derived from an EMBL/GenBank/DDBJ whole genome shotgun (WGS) entry which is preliminary data.</text>
</comment>
<dbReference type="PANTHER" id="PTHR13375:SF3">
    <property type="entry name" value="THO COMPLEX SUBUNIT 5 HOMOLOG"/>
    <property type="match status" value="1"/>
</dbReference>
<sequence length="680" mass="79295">MVRDTMDRHPKLKRGDSKTENSLKILSTDSNKQYLKVLNTEEKEAQSRSGDADTTIFKEICEKFREIIKSIADLKSKNDASNRNAILHLRVDASMLFLKMKKLNRLEKFRLHSAREKLHDTKRQVDNLHLQWQNLLYETHHLKKEISNCMSFKSKDEHIDLIPVEEFYESAPETITRPEITKKDRHRLRLAQLEWELTQRKVLAETCNELMIEKDKTASEIRKKKDRIENLIPMIKNILSATKPVQEYLGLSSSQIQTEPELAQLLPPPLYFLSIQANAMEEATGDSVKLTIIGDKDSAARFNTAVTESIAVEYSDSEDEGQSHHHRRKTKSQIKEEKIKKLLTKHPLSAKLQISLKDGNSLSITFHHLVNLRIISIIPVANTKGFDGLSCRHLLESRHLLNGLYDKDYGERSPNPANTYQLEQLGIEYNPLELGLPYFWVQKLCGLDFTNRNRPVDQALDRKTNAEQRNISVIVQKVRQHFRSVVDLCEQIQDFEKLFIPMKNRDIISYPVKTACTLLKWELISWDRISTDPAFETLLQNLDLSEYDRFFETIFVRNTAKLIAKVIVKPNYPDMTPVFSIRIENGSKKYNAQNNNNVRDMEKEVNFYVEELYEKLGKQKNWILTAQMNKLAICFDIFLECTDRDNFPREKLFYHHVRGRSRSLPFKFVTRGKEGLFVQR</sequence>
<proteinExistence type="inferred from homology"/>